<evidence type="ECO:0000256" key="10">
    <source>
        <dbReference type="ARBA" id="ARBA00022984"/>
    </source>
</evidence>
<evidence type="ECO:0000256" key="1">
    <source>
        <dbReference type="ARBA" id="ARBA00004496"/>
    </source>
</evidence>
<sequence>MGRVRRIHMVGIGGIGMSSIAEVLIARGFEITGSDLKKSDTTARLETLGATIYEGHQAENVQDVDVVVYSSAVKADLNPETVEAKRRLIPRIKRAEMLGELMRMRQGVGIAGTHGKTTTTTMVGMMAKHAGLEPTIIVGGKVASFGANAVSGDGDVIVVEADEYDRTFLRLTPVIAVITNIEEDHLDTYKDLADIKETFVEYANRVPFFGAAILCLDDENVRSVVGDIHRRVITYGTSRQATLRAENIEQIGAATQFDVMFNSERMGRITLHAPGLHNVRNALACIGVGLELDVPFSTIAEGLAAYEGVERRFQIKGEGYTRDAEASGESSVLVVDDYAHHPTEVEATLEAAAKGWPERRVVAVFQPHLYSRTRDLQEEFARAFYDADVLVLTDVFPAREEPIEGITGELIAGLARQYGHRDVHYVQDKNDLPLSLKMLTRPGDLVVTMGAGDVWRYGQAFLDALPSSPEASGAAASSGETPEAPNDPSHDPASGAETDG</sequence>
<comment type="subcellular location">
    <subcellularLocation>
        <location evidence="1 14">Cytoplasm</location>
    </subcellularLocation>
</comment>
<dbReference type="GO" id="GO:0071555">
    <property type="term" value="P:cell wall organization"/>
    <property type="evidence" value="ECO:0007669"/>
    <property type="project" value="UniProtKB-KW"/>
</dbReference>
<keyword evidence="21" id="KW-1185">Reference proteome</keyword>
<dbReference type="InterPro" id="IPR000713">
    <property type="entry name" value="Mur_ligase_N"/>
</dbReference>
<dbReference type="SUPFAM" id="SSF53623">
    <property type="entry name" value="MurD-like peptide ligases, catalytic domain"/>
    <property type="match status" value="1"/>
</dbReference>
<dbReference type="Gene3D" id="3.40.50.720">
    <property type="entry name" value="NAD(P)-binding Rossmann-like Domain"/>
    <property type="match status" value="1"/>
</dbReference>
<evidence type="ECO:0000256" key="5">
    <source>
        <dbReference type="ARBA" id="ARBA00022598"/>
    </source>
</evidence>
<proteinExistence type="inferred from homology"/>
<dbReference type="InterPro" id="IPR013221">
    <property type="entry name" value="Mur_ligase_cen"/>
</dbReference>
<dbReference type="OrthoDB" id="9804126at2"/>
<evidence type="ECO:0000313" key="20">
    <source>
        <dbReference type="EMBL" id="OZC04096.1"/>
    </source>
</evidence>
<dbReference type="Gene3D" id="3.90.190.20">
    <property type="entry name" value="Mur ligase, C-terminal domain"/>
    <property type="match status" value="1"/>
</dbReference>
<keyword evidence="7 14" id="KW-0547">Nucleotide-binding</keyword>
<comment type="catalytic activity">
    <reaction evidence="13 14">
        <text>UDP-N-acetyl-alpha-D-muramate + L-alanine + ATP = UDP-N-acetyl-alpha-D-muramoyl-L-alanine + ADP + phosphate + H(+)</text>
        <dbReference type="Rhea" id="RHEA:23372"/>
        <dbReference type="ChEBI" id="CHEBI:15378"/>
        <dbReference type="ChEBI" id="CHEBI:30616"/>
        <dbReference type="ChEBI" id="CHEBI:43474"/>
        <dbReference type="ChEBI" id="CHEBI:57972"/>
        <dbReference type="ChEBI" id="CHEBI:70757"/>
        <dbReference type="ChEBI" id="CHEBI:83898"/>
        <dbReference type="ChEBI" id="CHEBI:456216"/>
        <dbReference type="EC" id="6.3.2.8"/>
    </reaction>
</comment>
<dbReference type="GO" id="GO:0005524">
    <property type="term" value="F:ATP binding"/>
    <property type="evidence" value="ECO:0007669"/>
    <property type="project" value="UniProtKB-UniRule"/>
</dbReference>
<dbReference type="PANTHER" id="PTHR43445">
    <property type="entry name" value="UDP-N-ACETYLMURAMATE--L-ALANINE LIGASE-RELATED"/>
    <property type="match status" value="1"/>
</dbReference>
<dbReference type="AlphaFoldDB" id="A0A259U2C2"/>
<dbReference type="Pfam" id="PF01225">
    <property type="entry name" value="Mur_ligase"/>
    <property type="match status" value="1"/>
</dbReference>
<keyword evidence="6 14" id="KW-0132">Cell division</keyword>
<dbReference type="PANTHER" id="PTHR43445:SF3">
    <property type="entry name" value="UDP-N-ACETYLMURAMATE--L-ALANINE LIGASE"/>
    <property type="match status" value="1"/>
</dbReference>
<comment type="function">
    <text evidence="14">Cell wall formation.</text>
</comment>
<evidence type="ECO:0000256" key="4">
    <source>
        <dbReference type="ARBA" id="ARBA00022490"/>
    </source>
</evidence>
<keyword evidence="10 14" id="KW-0573">Peptidoglycan synthesis</keyword>
<dbReference type="Pfam" id="PF08245">
    <property type="entry name" value="Mur_ligase_M"/>
    <property type="match status" value="1"/>
</dbReference>
<evidence type="ECO:0000259" key="18">
    <source>
        <dbReference type="Pfam" id="PF02875"/>
    </source>
</evidence>
<dbReference type="NCBIfam" id="TIGR01082">
    <property type="entry name" value="murC"/>
    <property type="match status" value="1"/>
</dbReference>
<evidence type="ECO:0000256" key="2">
    <source>
        <dbReference type="ARBA" id="ARBA00004752"/>
    </source>
</evidence>
<accession>A0A259U2C2</accession>
<feature type="region of interest" description="Disordered" evidence="15">
    <location>
        <begin position="467"/>
        <end position="500"/>
    </location>
</feature>
<keyword evidence="9 14" id="KW-0133">Cell shape</keyword>
<evidence type="ECO:0000256" key="11">
    <source>
        <dbReference type="ARBA" id="ARBA00023306"/>
    </source>
</evidence>
<evidence type="ECO:0000256" key="12">
    <source>
        <dbReference type="ARBA" id="ARBA00023316"/>
    </source>
</evidence>
<feature type="domain" description="Mur ligase C-terminal" evidence="18">
    <location>
        <begin position="330"/>
        <end position="452"/>
    </location>
</feature>
<dbReference type="Proteomes" id="UP000216446">
    <property type="component" value="Unassembled WGS sequence"/>
</dbReference>
<dbReference type="FunCoup" id="A0A259U2C2">
    <property type="interactions" value="302"/>
</dbReference>
<evidence type="ECO:0000256" key="3">
    <source>
        <dbReference type="ARBA" id="ARBA00012211"/>
    </source>
</evidence>
<feature type="binding site" evidence="14">
    <location>
        <begin position="112"/>
        <end position="118"/>
    </location>
    <ligand>
        <name>ATP</name>
        <dbReference type="ChEBI" id="CHEBI:30616"/>
    </ligand>
</feature>
<protein>
    <recommendedName>
        <fullName evidence="3 14">UDP-N-acetylmuramate--L-alanine ligase</fullName>
        <ecNumber evidence="3 14">6.3.2.8</ecNumber>
    </recommendedName>
    <alternativeName>
        <fullName evidence="14">UDP-N-acetylmuramoyl-L-alanine synthetase</fullName>
    </alternativeName>
</protein>
<keyword evidence="4 14" id="KW-0963">Cytoplasm</keyword>
<evidence type="ECO:0000256" key="9">
    <source>
        <dbReference type="ARBA" id="ARBA00022960"/>
    </source>
</evidence>
<evidence type="ECO:0000256" key="15">
    <source>
        <dbReference type="SAM" id="MobiDB-lite"/>
    </source>
</evidence>
<organism evidence="20 21">
    <name type="scientific">Rubricoccus marinus</name>
    <dbReference type="NCBI Taxonomy" id="716817"/>
    <lineage>
        <taxon>Bacteria</taxon>
        <taxon>Pseudomonadati</taxon>
        <taxon>Rhodothermota</taxon>
        <taxon>Rhodothermia</taxon>
        <taxon>Rhodothermales</taxon>
        <taxon>Rubricoccaceae</taxon>
        <taxon>Rubricoccus</taxon>
    </lineage>
</organism>
<feature type="compositionally biased region" description="Low complexity" evidence="15">
    <location>
        <begin position="467"/>
        <end position="484"/>
    </location>
</feature>
<dbReference type="GO" id="GO:0009252">
    <property type="term" value="P:peptidoglycan biosynthetic process"/>
    <property type="evidence" value="ECO:0007669"/>
    <property type="project" value="UniProtKB-UniRule"/>
</dbReference>
<dbReference type="SUPFAM" id="SSF53244">
    <property type="entry name" value="MurD-like peptide ligases, peptide-binding domain"/>
    <property type="match status" value="1"/>
</dbReference>
<evidence type="ECO:0000256" key="8">
    <source>
        <dbReference type="ARBA" id="ARBA00022840"/>
    </source>
</evidence>
<comment type="caution">
    <text evidence="20">The sequence shown here is derived from an EMBL/GenBank/DDBJ whole genome shotgun (WGS) entry which is preliminary data.</text>
</comment>
<dbReference type="GO" id="GO:0051301">
    <property type="term" value="P:cell division"/>
    <property type="evidence" value="ECO:0007669"/>
    <property type="project" value="UniProtKB-KW"/>
</dbReference>
<dbReference type="Gene3D" id="3.40.1190.10">
    <property type="entry name" value="Mur-like, catalytic domain"/>
    <property type="match status" value="1"/>
</dbReference>
<feature type="transmembrane region" description="Helical" evidence="16">
    <location>
        <begin position="7"/>
        <end position="29"/>
    </location>
</feature>
<reference evidence="20 21" key="1">
    <citation type="submission" date="2016-11" db="EMBL/GenBank/DDBJ databases">
        <title>Study of marine rhodopsin-containing bacteria.</title>
        <authorList>
            <person name="Yoshizawa S."/>
            <person name="Kumagai Y."/>
            <person name="Kogure K."/>
        </authorList>
    </citation>
    <scope>NUCLEOTIDE SEQUENCE [LARGE SCALE GENOMIC DNA]</scope>
    <source>
        <strain evidence="20 21">SG-29</strain>
    </source>
</reference>
<evidence type="ECO:0000313" key="21">
    <source>
        <dbReference type="Proteomes" id="UP000216446"/>
    </source>
</evidence>
<dbReference type="InterPro" id="IPR036565">
    <property type="entry name" value="Mur-like_cat_sf"/>
</dbReference>
<evidence type="ECO:0000256" key="6">
    <source>
        <dbReference type="ARBA" id="ARBA00022618"/>
    </source>
</evidence>
<keyword evidence="16" id="KW-0812">Transmembrane</keyword>
<dbReference type="EMBL" id="MQWB01000001">
    <property type="protein sequence ID" value="OZC04096.1"/>
    <property type="molecule type" value="Genomic_DNA"/>
</dbReference>
<feature type="domain" description="Mur ligase N-terminal catalytic" evidence="17">
    <location>
        <begin position="6"/>
        <end position="104"/>
    </location>
</feature>
<keyword evidence="12 14" id="KW-0961">Cell wall biogenesis/degradation</keyword>
<evidence type="ECO:0000256" key="13">
    <source>
        <dbReference type="ARBA" id="ARBA00047833"/>
    </source>
</evidence>
<dbReference type="UniPathway" id="UPA00219"/>
<evidence type="ECO:0000259" key="17">
    <source>
        <dbReference type="Pfam" id="PF01225"/>
    </source>
</evidence>
<dbReference type="GO" id="GO:0008763">
    <property type="term" value="F:UDP-N-acetylmuramate-L-alanine ligase activity"/>
    <property type="evidence" value="ECO:0007669"/>
    <property type="project" value="UniProtKB-UniRule"/>
</dbReference>
<keyword evidence="16" id="KW-0472">Membrane</keyword>
<dbReference type="SUPFAM" id="SSF51984">
    <property type="entry name" value="MurCD N-terminal domain"/>
    <property type="match status" value="1"/>
</dbReference>
<dbReference type="InterPro" id="IPR005758">
    <property type="entry name" value="UDP-N-AcMur_Ala_ligase_MurC"/>
</dbReference>
<comment type="pathway">
    <text evidence="2 14">Cell wall biogenesis; peptidoglycan biosynthesis.</text>
</comment>
<dbReference type="InterPro" id="IPR050061">
    <property type="entry name" value="MurCDEF_pg_biosynth"/>
</dbReference>
<evidence type="ECO:0000256" key="14">
    <source>
        <dbReference type="HAMAP-Rule" id="MF_00046"/>
    </source>
</evidence>
<dbReference type="InParanoid" id="A0A259U2C2"/>
<comment type="similarity">
    <text evidence="14">Belongs to the MurCDEF family.</text>
</comment>
<keyword evidence="16" id="KW-1133">Transmembrane helix</keyword>
<keyword evidence="11 14" id="KW-0131">Cell cycle</keyword>
<dbReference type="Pfam" id="PF02875">
    <property type="entry name" value="Mur_ligase_C"/>
    <property type="match status" value="1"/>
</dbReference>
<evidence type="ECO:0000259" key="19">
    <source>
        <dbReference type="Pfam" id="PF08245"/>
    </source>
</evidence>
<evidence type="ECO:0000256" key="16">
    <source>
        <dbReference type="SAM" id="Phobius"/>
    </source>
</evidence>
<dbReference type="InterPro" id="IPR036615">
    <property type="entry name" value="Mur_ligase_C_dom_sf"/>
</dbReference>
<dbReference type="GO" id="GO:0008360">
    <property type="term" value="P:regulation of cell shape"/>
    <property type="evidence" value="ECO:0007669"/>
    <property type="project" value="UniProtKB-KW"/>
</dbReference>
<keyword evidence="5 14" id="KW-0436">Ligase</keyword>
<keyword evidence="8 14" id="KW-0067">ATP-binding</keyword>
<dbReference type="HAMAP" id="MF_00046">
    <property type="entry name" value="MurC"/>
    <property type="match status" value="1"/>
</dbReference>
<name>A0A259U2C2_9BACT</name>
<evidence type="ECO:0000256" key="7">
    <source>
        <dbReference type="ARBA" id="ARBA00022741"/>
    </source>
</evidence>
<dbReference type="GO" id="GO:0005737">
    <property type="term" value="C:cytoplasm"/>
    <property type="evidence" value="ECO:0007669"/>
    <property type="project" value="UniProtKB-SubCell"/>
</dbReference>
<feature type="domain" description="Mur ligase central" evidence="19">
    <location>
        <begin position="110"/>
        <end position="288"/>
    </location>
</feature>
<dbReference type="EC" id="6.3.2.8" evidence="3 14"/>
<gene>
    <name evidence="14" type="primary">murC</name>
    <name evidence="20" type="ORF">BSZ36_14560</name>
</gene>
<dbReference type="InterPro" id="IPR004101">
    <property type="entry name" value="Mur_ligase_C"/>
</dbReference>